<proteinExistence type="predicted"/>
<dbReference type="InterPro" id="IPR008651">
    <property type="entry name" value="Uncharacterised_HicB"/>
</dbReference>
<gene>
    <name evidence="1" type="ORF">LHA35_18925</name>
</gene>
<dbReference type="RefSeq" id="WP_226610955.1">
    <property type="nucleotide sequence ID" value="NZ_JAJAQI010000031.1"/>
</dbReference>
<accession>A0A9X1LC63</accession>
<dbReference type="GO" id="GO:0006355">
    <property type="term" value="P:regulation of DNA-templated transcription"/>
    <property type="evidence" value="ECO:0007669"/>
    <property type="project" value="InterPro"/>
</dbReference>
<organism evidence="1 2">
    <name type="scientific">Roseicella aerolata</name>
    <dbReference type="NCBI Taxonomy" id="2883479"/>
    <lineage>
        <taxon>Bacteria</taxon>
        <taxon>Pseudomonadati</taxon>
        <taxon>Pseudomonadota</taxon>
        <taxon>Alphaproteobacteria</taxon>
        <taxon>Acetobacterales</taxon>
        <taxon>Roseomonadaceae</taxon>
        <taxon>Roseicella</taxon>
    </lineage>
</organism>
<sequence>MTVLTYKGYQGAVTFEDGRLLIQVLHVDDFLTSECDKASEAQQTFEDLVEGYLETCRLVGKEPSKPFKGSLNVRMLPELHRKAAMAATRCGETLNAWISRAIEEKLNSDAAKNQNPVDQLAQILRVAAERAQQRSDFSPKRDVSQHHSLLDLTVRREVLVADVSERIPVVLQNQMAWQVKH</sequence>
<dbReference type="SUPFAM" id="SSF47598">
    <property type="entry name" value="Ribbon-helix-helix"/>
    <property type="match status" value="1"/>
</dbReference>
<dbReference type="Proteomes" id="UP001139311">
    <property type="component" value="Unassembled WGS sequence"/>
</dbReference>
<name>A0A9X1LC63_9PROT</name>
<comment type="caution">
    <text evidence="1">The sequence shown here is derived from an EMBL/GenBank/DDBJ whole genome shotgun (WGS) entry which is preliminary data.</text>
</comment>
<evidence type="ECO:0000313" key="2">
    <source>
        <dbReference type="Proteomes" id="UP001139311"/>
    </source>
</evidence>
<dbReference type="EMBL" id="JAJAQI010000031">
    <property type="protein sequence ID" value="MCB4823808.1"/>
    <property type="molecule type" value="Genomic_DNA"/>
</dbReference>
<keyword evidence="2" id="KW-1185">Reference proteome</keyword>
<evidence type="ECO:0000313" key="1">
    <source>
        <dbReference type="EMBL" id="MCB4823808.1"/>
    </source>
</evidence>
<dbReference type="Pfam" id="PF05534">
    <property type="entry name" value="HicB"/>
    <property type="match status" value="1"/>
</dbReference>
<reference evidence="1" key="1">
    <citation type="submission" date="2021-10" db="EMBL/GenBank/DDBJ databases">
        <title>Roseicella aerolatum sp. nov., isolated from aerosols of e-waste dismantling site.</title>
        <authorList>
            <person name="Qin T."/>
        </authorList>
    </citation>
    <scope>NUCLEOTIDE SEQUENCE</scope>
    <source>
        <strain evidence="1">GB24</strain>
    </source>
</reference>
<dbReference type="InterPro" id="IPR010985">
    <property type="entry name" value="Ribbon_hlx_hlx"/>
</dbReference>
<protein>
    <submittedName>
        <fullName evidence="1">Type II toxin-antitoxin system HicB family antitoxin</fullName>
    </submittedName>
</protein>
<dbReference type="AlphaFoldDB" id="A0A9X1LC63"/>